<sequence length="572" mass="63075">MTLSGKRGPGIETIFDESPPVHLHGKATMLKDYLQQGTLDGMEDARKSRHSTIEEEESVTSTPVRPIRTAMHTLSPPINANNSFPEVALKSSPPEMPTSLHFANLTLSDRTSKMDDDQESSWSFGDDENDTGNQLPVRNPFHQFGNTVDRLSPFPRSQTSSSLTTTPQRNGGDKDARSSIFDWSEQQPFEKSPANRSPPRPKTVHGKKDAENRGSRSVGRRAPSGIHARSQSVPSAPEADGKRSQVVTNKFGTWGVGSKGVTEDWNEDFDFDEGLPAVPVVGAGDEKRIDSGAMFVPKSIQEQQTNVLANITLLRDWGLLIEELKELRIRAASLDLLKGKYEPVWNTVDAMIDLADQESDETSLAPRSPPSSPTFDVDPFDEPFAPLPKARSPLPATVPEEGPAWDKQPHLLTPAENDPPRPTASPTRPRKDSEAVAKSVIEALQQKRNISDPTHGGRSSPTKKVPFDTATLRRIVPYVQELRDKVKRALREAEGLYNSPDMGNSLLIQEQEEEQERDEPPFSRIFREPPESPSGARRAARRGMAATDHVASDDGVNSTDELTARLKLMTVN</sequence>
<evidence type="ECO:0000313" key="2">
    <source>
        <dbReference type="Proteomes" id="UP001320706"/>
    </source>
</evidence>
<proteinExistence type="predicted"/>
<dbReference type="Proteomes" id="UP001320706">
    <property type="component" value="Unassembled WGS sequence"/>
</dbReference>
<evidence type="ECO:0000313" key="1">
    <source>
        <dbReference type="EMBL" id="KAK8196728.1"/>
    </source>
</evidence>
<reference evidence="1" key="1">
    <citation type="submission" date="2024-02" db="EMBL/GenBank/DDBJ databases">
        <title>Metagenome Assembled Genome of Zalaria obscura JY119.</title>
        <authorList>
            <person name="Vighnesh L."/>
            <person name="Jagadeeshwari U."/>
            <person name="Venkata Ramana C."/>
            <person name="Sasikala C."/>
        </authorList>
    </citation>
    <scope>NUCLEOTIDE SEQUENCE</scope>
    <source>
        <strain evidence="1">JY119</strain>
    </source>
</reference>
<gene>
    <name evidence="1" type="ORF">M8818_006895</name>
</gene>
<comment type="caution">
    <text evidence="1">The sequence shown here is derived from an EMBL/GenBank/DDBJ whole genome shotgun (WGS) entry which is preliminary data.</text>
</comment>
<dbReference type="EMBL" id="JAMKPW020000041">
    <property type="protein sequence ID" value="KAK8196728.1"/>
    <property type="molecule type" value="Genomic_DNA"/>
</dbReference>
<protein>
    <submittedName>
        <fullName evidence="1">Uncharacterized protein</fullName>
    </submittedName>
</protein>
<accession>A0ACC3S690</accession>
<name>A0ACC3S690_9PEZI</name>
<organism evidence="1 2">
    <name type="scientific">Zalaria obscura</name>
    <dbReference type="NCBI Taxonomy" id="2024903"/>
    <lineage>
        <taxon>Eukaryota</taxon>
        <taxon>Fungi</taxon>
        <taxon>Dikarya</taxon>
        <taxon>Ascomycota</taxon>
        <taxon>Pezizomycotina</taxon>
        <taxon>Dothideomycetes</taxon>
        <taxon>Dothideomycetidae</taxon>
        <taxon>Dothideales</taxon>
        <taxon>Zalariaceae</taxon>
        <taxon>Zalaria</taxon>
    </lineage>
</organism>
<keyword evidence="2" id="KW-1185">Reference proteome</keyword>